<dbReference type="AlphaFoldDB" id="A0A937I8Q0"/>
<keyword evidence="5 6" id="KW-0687">Ribonucleoprotein</keyword>
<dbReference type="InterPro" id="IPR019979">
    <property type="entry name" value="Ribosomal_uS17_CS"/>
</dbReference>
<evidence type="ECO:0000256" key="1">
    <source>
        <dbReference type="ARBA" id="ARBA00010254"/>
    </source>
</evidence>
<comment type="similarity">
    <text evidence="1 6 7">Belongs to the universal ribosomal protein uS17 family.</text>
</comment>
<accession>A0A937I8Q0</accession>
<dbReference type="InterPro" id="IPR019984">
    <property type="entry name" value="Ribosomal_uS17_bact/chlr"/>
</dbReference>
<dbReference type="GO" id="GO:0019843">
    <property type="term" value="F:rRNA binding"/>
    <property type="evidence" value="ECO:0007669"/>
    <property type="project" value="UniProtKB-UniRule"/>
</dbReference>
<protein>
    <recommendedName>
        <fullName evidence="6">Small ribosomal subunit protein uS17</fullName>
    </recommendedName>
</protein>
<dbReference type="Proteomes" id="UP000711391">
    <property type="component" value="Unassembled WGS sequence"/>
</dbReference>
<proteinExistence type="inferred from homology"/>
<comment type="caution">
    <text evidence="8">The sequence shown here is derived from an EMBL/GenBank/DDBJ whole genome shotgun (WGS) entry which is preliminary data.</text>
</comment>
<dbReference type="PANTHER" id="PTHR10744">
    <property type="entry name" value="40S RIBOSOMAL PROTEIN S11 FAMILY MEMBER"/>
    <property type="match status" value="1"/>
</dbReference>
<evidence type="ECO:0000313" key="9">
    <source>
        <dbReference type="Proteomes" id="UP000711391"/>
    </source>
</evidence>
<evidence type="ECO:0000256" key="3">
    <source>
        <dbReference type="ARBA" id="ARBA00022884"/>
    </source>
</evidence>
<dbReference type="NCBIfam" id="TIGR03635">
    <property type="entry name" value="uS17_bact"/>
    <property type="match status" value="1"/>
</dbReference>
<dbReference type="GO" id="GO:0022627">
    <property type="term" value="C:cytosolic small ribosomal subunit"/>
    <property type="evidence" value="ECO:0007669"/>
    <property type="project" value="UniProtKB-UniRule"/>
</dbReference>
<evidence type="ECO:0000313" key="8">
    <source>
        <dbReference type="EMBL" id="MBL6818233.1"/>
    </source>
</evidence>
<dbReference type="PROSITE" id="PS00056">
    <property type="entry name" value="RIBOSOMAL_S17"/>
    <property type="match status" value="1"/>
</dbReference>
<evidence type="ECO:0000256" key="2">
    <source>
        <dbReference type="ARBA" id="ARBA00022730"/>
    </source>
</evidence>
<dbReference type="PRINTS" id="PR00973">
    <property type="entry name" value="RIBOSOMALS17"/>
</dbReference>
<keyword evidence="2 6" id="KW-0699">rRNA-binding</keyword>
<reference evidence="8" key="1">
    <citation type="submission" date="2020-10" db="EMBL/GenBank/DDBJ databases">
        <title>Microbiome of the Black Sea water column analyzed by genome centric metagenomics.</title>
        <authorList>
            <person name="Cabello-Yeves P.J."/>
            <person name="Callieri C."/>
            <person name="Picazo A."/>
            <person name="Mehrshad M."/>
            <person name="Haro-Moreno J.M."/>
            <person name="Roda-Garcia J."/>
            <person name="Dzembekova N."/>
            <person name="Slabakova V."/>
            <person name="Slabakova N."/>
            <person name="Moncheva S."/>
            <person name="Rodriguez-Valera F."/>
        </authorList>
    </citation>
    <scope>NUCLEOTIDE SEQUENCE</scope>
    <source>
        <strain evidence="8">BS307-5m-G50</strain>
    </source>
</reference>
<keyword evidence="3 6" id="KW-0694">RNA-binding</keyword>
<dbReference type="EMBL" id="JADHQD010000009">
    <property type="protein sequence ID" value="MBL6818233.1"/>
    <property type="molecule type" value="Genomic_DNA"/>
</dbReference>
<dbReference type="GO" id="GO:0003735">
    <property type="term" value="F:structural constituent of ribosome"/>
    <property type="evidence" value="ECO:0007669"/>
    <property type="project" value="UniProtKB-UniRule"/>
</dbReference>
<dbReference type="NCBIfam" id="NF004123">
    <property type="entry name" value="PRK05610.1"/>
    <property type="match status" value="1"/>
</dbReference>
<evidence type="ECO:0000256" key="4">
    <source>
        <dbReference type="ARBA" id="ARBA00022980"/>
    </source>
</evidence>
<sequence>MSTTNPRVLSGVVTSDKADKTITVRIERKVKHPLYGKVMKRATKVHAHDENNSASIGDVVTVKECRPISKNKTWVLVQENVTANANEANILEESE</sequence>
<dbReference type="CDD" id="cd00364">
    <property type="entry name" value="Ribosomal_uS17"/>
    <property type="match status" value="1"/>
</dbReference>
<dbReference type="InterPro" id="IPR000266">
    <property type="entry name" value="Ribosomal_uS17"/>
</dbReference>
<comment type="function">
    <text evidence="6">One of the primary rRNA binding proteins, it binds specifically to the 5'-end of 16S ribosomal RNA.</text>
</comment>
<name>A0A937I8Q0_9GAMM</name>
<gene>
    <name evidence="6 8" type="primary">rpsQ</name>
    <name evidence="8" type="ORF">ISQ64_02380</name>
</gene>
<dbReference type="GO" id="GO:0006412">
    <property type="term" value="P:translation"/>
    <property type="evidence" value="ECO:0007669"/>
    <property type="project" value="UniProtKB-UniRule"/>
</dbReference>
<evidence type="ECO:0000256" key="6">
    <source>
        <dbReference type="HAMAP-Rule" id="MF_01345"/>
    </source>
</evidence>
<dbReference type="Gene3D" id="2.40.50.140">
    <property type="entry name" value="Nucleic acid-binding proteins"/>
    <property type="match status" value="1"/>
</dbReference>
<dbReference type="PANTHER" id="PTHR10744:SF1">
    <property type="entry name" value="SMALL RIBOSOMAL SUBUNIT PROTEIN US17M"/>
    <property type="match status" value="1"/>
</dbReference>
<keyword evidence="4 6" id="KW-0689">Ribosomal protein</keyword>
<evidence type="ECO:0000256" key="7">
    <source>
        <dbReference type="RuleBase" id="RU003872"/>
    </source>
</evidence>
<dbReference type="InterPro" id="IPR012340">
    <property type="entry name" value="NA-bd_OB-fold"/>
</dbReference>
<evidence type="ECO:0000256" key="5">
    <source>
        <dbReference type="ARBA" id="ARBA00023274"/>
    </source>
</evidence>
<organism evidence="8 9">
    <name type="scientific">SAR86 cluster bacterium</name>
    <dbReference type="NCBI Taxonomy" id="2030880"/>
    <lineage>
        <taxon>Bacteria</taxon>
        <taxon>Pseudomonadati</taxon>
        <taxon>Pseudomonadota</taxon>
        <taxon>Gammaproteobacteria</taxon>
        <taxon>SAR86 cluster</taxon>
    </lineage>
</organism>
<dbReference type="Pfam" id="PF00366">
    <property type="entry name" value="Ribosomal_S17"/>
    <property type="match status" value="1"/>
</dbReference>
<dbReference type="SUPFAM" id="SSF50249">
    <property type="entry name" value="Nucleic acid-binding proteins"/>
    <property type="match status" value="1"/>
</dbReference>
<dbReference type="HAMAP" id="MF_01345_B">
    <property type="entry name" value="Ribosomal_uS17_B"/>
    <property type="match status" value="1"/>
</dbReference>
<comment type="subunit">
    <text evidence="6">Part of the 30S ribosomal subunit.</text>
</comment>